<dbReference type="PANTHER" id="PTHR17695:SF11">
    <property type="entry name" value="SMALL SUBUNIT PROCESSOME COMPONENT 20 HOMOLOG"/>
    <property type="match status" value="1"/>
</dbReference>
<evidence type="ECO:0000313" key="3">
    <source>
        <dbReference type="EMBL" id="KAG6388566.1"/>
    </source>
</evidence>
<name>A0A8X8W5Z9_SALSN</name>
<dbReference type="GO" id="GO:0030686">
    <property type="term" value="C:90S preribosome"/>
    <property type="evidence" value="ECO:0007669"/>
    <property type="project" value="TreeGrafter"/>
</dbReference>
<evidence type="ECO:0000259" key="1">
    <source>
        <dbReference type="Pfam" id="PF07539"/>
    </source>
</evidence>
<dbReference type="Proteomes" id="UP000298416">
    <property type="component" value="Unassembled WGS sequence"/>
</dbReference>
<dbReference type="InterPro" id="IPR016024">
    <property type="entry name" value="ARM-type_fold"/>
</dbReference>
<protein>
    <submittedName>
        <fullName evidence="3">Uncharacterized protein</fullName>
    </submittedName>
</protein>
<feature type="domain" description="U3 small nucleolar RNA-associated protein 20 N-terminal" evidence="1">
    <location>
        <begin position="374"/>
        <end position="579"/>
    </location>
</feature>
<gene>
    <name evidence="3" type="ORF">SASPL_149995</name>
</gene>
<proteinExistence type="predicted"/>
<feature type="domain" description="NLP1-9 GAF" evidence="2">
    <location>
        <begin position="160"/>
        <end position="320"/>
    </location>
</feature>
<dbReference type="GO" id="GO:0032040">
    <property type="term" value="C:small-subunit processome"/>
    <property type="evidence" value="ECO:0007669"/>
    <property type="project" value="TreeGrafter"/>
</dbReference>
<reference evidence="3" key="1">
    <citation type="submission" date="2018-01" db="EMBL/GenBank/DDBJ databases">
        <authorList>
            <person name="Mao J.F."/>
        </authorList>
    </citation>
    <scope>NUCLEOTIDE SEQUENCE</scope>
    <source>
        <strain evidence="3">Huo1</strain>
        <tissue evidence="3">Leaf</tissue>
    </source>
</reference>
<dbReference type="InterPro" id="IPR052575">
    <property type="entry name" value="SSU_processome_comp_20"/>
</dbReference>
<keyword evidence="4" id="KW-1185">Reference proteome</keyword>
<sequence>MKDKIEIFLKKTSEDDWKPENWIVQLWAPKMVLNRLCLATRNQPYAVGTLTKDIDSFRKKCMEHYYVVDDEAKNEELGPPGRVFRNRQPEITSDLFQYTTQEFSIRSDAMYCCNEGGYFAFPIFDDENNHQCDGVLEFVGFPHCHLRRIARTLEILTVKEEALIEICNLLQQSYGYHRQIVGANVWVNNGECVSSSNTNMTCMELALSTDYVGIYLSTNVVPRDENVHTIHVNGRKGIVGIALVCESKACFCPDIESYLGCPYITSSRLDPGCVGCFAICMQNSHTGDLVYVMEFYISHNNNNGRILQFLKFLLQKMERKLKTFKMACGKELGEDLVVQVIDINGKKVEKFVLKVKGKDRPDRKQIRELRSLSLKFTKNLLKLDNALDTEDATVKRVLLPHLDKLICGLHCIFTKNNATKRPLIKYPGKREITIFNLLSVYVKEPSDAKSFVEILLIFLAKKRLNFDTCDHALKIIGRVVTVLGSGISKKILSSLSPLLISADLGIRSSICDVLDIVASSDSSLLTLANILRGLNATSAMEMSGLDHDTVLSTYEKVNVKFFYTIGEKHALPILAHAILNAYPEPDRMWSRAIVNSFLLKHMGNAMNKEGTGKKMFPANCKSYMLLVLAFHVEISNKNKAFLNMLLVLAFHVEISNKNKAFLNMLLVLAFHVEISNKNKAFLNMLLVLAFHVEISNKNKAFLNMLLVLAFHVEISNKNKAFLNMLLVLAFHVEISNKNKVLGLLVEVMGMTFQNHLIRVLPAVRNILQSAVNALASTQQDLSDVSVIPFWKEAYYSLVMLGKILNQFHYLFLDRELEAIWETICEFLLHPHLWLRNISCQILSSYFTAVDNSKASADAFYLMRPSILFHLAVSLCCQLKVPSSDDAGKVIMQNLVFSISHLHSFFEKNEHMDVSSFWSSLDSAEQDRFLKAFGILDPRKGNRTLKLYISDSDQHDKNQHPFISYFLQRMGKLTFQMEANQV</sequence>
<dbReference type="EMBL" id="PNBA02000020">
    <property type="protein sequence ID" value="KAG6388566.1"/>
    <property type="molecule type" value="Genomic_DNA"/>
</dbReference>
<dbReference type="Pfam" id="PF22922">
    <property type="entry name" value="GAF_NLP"/>
    <property type="match status" value="1"/>
</dbReference>
<accession>A0A8X8W5Z9</accession>
<organism evidence="3">
    <name type="scientific">Salvia splendens</name>
    <name type="common">Scarlet sage</name>
    <dbReference type="NCBI Taxonomy" id="180675"/>
    <lineage>
        <taxon>Eukaryota</taxon>
        <taxon>Viridiplantae</taxon>
        <taxon>Streptophyta</taxon>
        <taxon>Embryophyta</taxon>
        <taxon>Tracheophyta</taxon>
        <taxon>Spermatophyta</taxon>
        <taxon>Magnoliopsida</taxon>
        <taxon>eudicotyledons</taxon>
        <taxon>Gunneridae</taxon>
        <taxon>Pentapetalae</taxon>
        <taxon>asterids</taxon>
        <taxon>lamiids</taxon>
        <taxon>Lamiales</taxon>
        <taxon>Lamiaceae</taxon>
        <taxon>Nepetoideae</taxon>
        <taxon>Mentheae</taxon>
        <taxon>Salviinae</taxon>
        <taxon>Salvia</taxon>
        <taxon>Salvia subgen. Calosphace</taxon>
        <taxon>core Calosphace</taxon>
    </lineage>
</organism>
<dbReference type="Pfam" id="PF07539">
    <property type="entry name" value="UTP20_N"/>
    <property type="match status" value="1"/>
</dbReference>
<evidence type="ECO:0000313" key="4">
    <source>
        <dbReference type="Proteomes" id="UP000298416"/>
    </source>
</evidence>
<comment type="caution">
    <text evidence="3">The sequence shown here is derived from an EMBL/GenBank/DDBJ whole genome shotgun (WGS) entry which is preliminary data.</text>
</comment>
<dbReference type="SUPFAM" id="SSF48371">
    <property type="entry name" value="ARM repeat"/>
    <property type="match status" value="1"/>
</dbReference>
<dbReference type="InterPro" id="IPR055081">
    <property type="entry name" value="NLP1-9_GAF"/>
</dbReference>
<dbReference type="InterPro" id="IPR011430">
    <property type="entry name" value="UTP20_N"/>
</dbReference>
<dbReference type="AlphaFoldDB" id="A0A8X8W5Z9"/>
<reference evidence="3" key="2">
    <citation type="submission" date="2020-08" db="EMBL/GenBank/DDBJ databases">
        <title>Plant Genome Project.</title>
        <authorList>
            <person name="Zhang R.-G."/>
        </authorList>
    </citation>
    <scope>NUCLEOTIDE SEQUENCE</scope>
    <source>
        <strain evidence="3">Huo1</strain>
        <tissue evidence="3">Leaf</tissue>
    </source>
</reference>
<evidence type="ECO:0000259" key="2">
    <source>
        <dbReference type="Pfam" id="PF22922"/>
    </source>
</evidence>
<dbReference type="PANTHER" id="PTHR17695">
    <property type="entry name" value="SMALL SUBUNIT PROCESSOME COMPONENT 20 HOMOLOG"/>
    <property type="match status" value="1"/>
</dbReference>